<dbReference type="AlphaFoldDB" id="A0A9X8UHS4"/>
<dbReference type="InterPro" id="IPR002748">
    <property type="entry name" value="CbiD"/>
</dbReference>
<keyword evidence="4 5" id="KW-0949">S-adenosyl-L-methionine</keyword>
<dbReference type="Gene3D" id="3.30.2110.10">
    <property type="entry name" value="CbiD-like"/>
    <property type="match status" value="1"/>
</dbReference>
<keyword evidence="2 5" id="KW-0489">Methyltransferase</keyword>
<feature type="chain" id="PRO_5040750676" description="Cobalt-precorrin-5B C(1)-methyltransferase" evidence="6">
    <location>
        <begin position="35"/>
        <end position="372"/>
    </location>
</feature>
<dbReference type="InterPro" id="IPR036074">
    <property type="entry name" value="CbiD_sf"/>
</dbReference>
<comment type="function">
    <text evidence="5">Catalyzes the methylation of C-1 in cobalt-precorrin-5B to form cobalt-precorrin-6A.</text>
</comment>
<organism evidence="7 8">
    <name type="scientific">Harryflintia acetispora</name>
    <dbReference type="NCBI Taxonomy" id="1849041"/>
    <lineage>
        <taxon>Bacteria</taxon>
        <taxon>Bacillati</taxon>
        <taxon>Bacillota</taxon>
        <taxon>Clostridia</taxon>
        <taxon>Eubacteriales</taxon>
        <taxon>Oscillospiraceae</taxon>
        <taxon>Harryflintia</taxon>
    </lineage>
</organism>
<keyword evidence="3 5" id="KW-0808">Transferase</keyword>
<proteinExistence type="inferred from homology"/>
<evidence type="ECO:0000256" key="3">
    <source>
        <dbReference type="ARBA" id="ARBA00022679"/>
    </source>
</evidence>
<comment type="pathway">
    <text evidence="5">Cofactor biosynthesis; adenosylcobalamin biosynthesis; cob(II)yrinate a,c-diamide from sirohydrochlorin (anaerobic route): step 6/10.</text>
</comment>
<dbReference type="GO" id="GO:0032259">
    <property type="term" value="P:methylation"/>
    <property type="evidence" value="ECO:0007669"/>
    <property type="project" value="UniProtKB-KW"/>
</dbReference>
<dbReference type="EC" id="2.1.1.195" evidence="5"/>
<dbReference type="PANTHER" id="PTHR35863">
    <property type="entry name" value="COBALT-PRECORRIN-5B C(1)-METHYLTRANSFERASE"/>
    <property type="match status" value="1"/>
</dbReference>
<evidence type="ECO:0000313" key="7">
    <source>
        <dbReference type="EMBL" id="TCL42305.1"/>
    </source>
</evidence>
<dbReference type="PIRSF" id="PIRSF026782">
    <property type="entry name" value="CbiD"/>
    <property type="match status" value="1"/>
</dbReference>
<dbReference type="PANTHER" id="PTHR35863:SF1">
    <property type="entry name" value="COBALT-PRECORRIN-5B C(1)-METHYLTRANSFERASE"/>
    <property type="match status" value="1"/>
</dbReference>
<dbReference type="Pfam" id="PF01888">
    <property type="entry name" value="CbiD"/>
    <property type="match status" value="1"/>
</dbReference>
<evidence type="ECO:0000256" key="6">
    <source>
        <dbReference type="SAM" id="SignalP"/>
    </source>
</evidence>
<reference evidence="7 8" key="1">
    <citation type="submission" date="2019-03" db="EMBL/GenBank/DDBJ databases">
        <title>Genomic Encyclopedia of Type Strains, Phase IV (KMG-IV): sequencing the most valuable type-strain genomes for metagenomic binning, comparative biology and taxonomic classification.</title>
        <authorList>
            <person name="Goeker M."/>
        </authorList>
    </citation>
    <scope>NUCLEOTIDE SEQUENCE [LARGE SCALE GENOMIC DNA]</scope>
    <source>
        <strain evidence="7 8">DSM 100433</strain>
    </source>
</reference>
<dbReference type="EMBL" id="SLUK01000011">
    <property type="protein sequence ID" value="TCL42305.1"/>
    <property type="molecule type" value="Genomic_DNA"/>
</dbReference>
<keyword evidence="1 5" id="KW-0169">Cobalamin biosynthesis</keyword>
<evidence type="ECO:0000256" key="4">
    <source>
        <dbReference type="ARBA" id="ARBA00022691"/>
    </source>
</evidence>
<protein>
    <recommendedName>
        <fullName evidence="5">Cobalt-precorrin-5B C(1)-methyltransferase</fullName>
        <ecNumber evidence="5">2.1.1.195</ecNumber>
    </recommendedName>
    <alternativeName>
        <fullName evidence="5">Cobalt-precorrin-6A synthase</fullName>
    </alternativeName>
</protein>
<accession>A0A9X8UHS4</accession>
<evidence type="ECO:0000256" key="5">
    <source>
        <dbReference type="HAMAP-Rule" id="MF_00787"/>
    </source>
</evidence>
<dbReference type="RefSeq" id="WP_132085049.1">
    <property type="nucleotide sequence ID" value="NZ_SLUK01000011.1"/>
</dbReference>
<comment type="catalytic activity">
    <reaction evidence="5">
        <text>Co-precorrin-5B + S-adenosyl-L-methionine = Co-precorrin-6A + S-adenosyl-L-homocysteine</text>
        <dbReference type="Rhea" id="RHEA:26285"/>
        <dbReference type="ChEBI" id="CHEBI:57856"/>
        <dbReference type="ChEBI" id="CHEBI:59789"/>
        <dbReference type="ChEBI" id="CHEBI:60063"/>
        <dbReference type="ChEBI" id="CHEBI:60064"/>
        <dbReference type="EC" id="2.1.1.195"/>
    </reaction>
</comment>
<sequence length="372" mass="38781">MPVKELRHGYTTGTCAAAAAKAAALLLLTGEASAEICLPLPGGGQVILPVCSAVLEDQSAGCAVRKDSGDDPDVTDGVLVFAEVSRIPTGFTVDGGEGIGRVTKAGLSCPVGSAAINPVPRQMITRSLEEAAGKAGYRGGLAAIISIPGGEALAHRTYNPRLGIEGGLSILGTSGIVEPMSERALIDTIHVEMDVLRAAGVRTLILTPGNYGETFLREKLGFDLGRAVKCSNFVGEALDYAVQLGFAGILLVGHMGKLCKLAGGIMNTHSHVADARMELIGVHAALCGAGREAVAKIMDCLTTDEAVRILEEAGFKDEALRSLTGRVEYHLKARVGKDIPAGAILFSNRYGILGRTALADALCRQIRREERA</sequence>
<evidence type="ECO:0000256" key="2">
    <source>
        <dbReference type="ARBA" id="ARBA00022603"/>
    </source>
</evidence>
<evidence type="ECO:0000313" key="8">
    <source>
        <dbReference type="Proteomes" id="UP000294682"/>
    </source>
</evidence>
<keyword evidence="8" id="KW-1185">Reference proteome</keyword>
<dbReference type="GO" id="GO:0008168">
    <property type="term" value="F:methyltransferase activity"/>
    <property type="evidence" value="ECO:0007669"/>
    <property type="project" value="UniProtKB-UniRule"/>
</dbReference>
<dbReference type="SUPFAM" id="SSF111342">
    <property type="entry name" value="CbiD-like"/>
    <property type="match status" value="1"/>
</dbReference>
<dbReference type="Proteomes" id="UP000294682">
    <property type="component" value="Unassembled WGS sequence"/>
</dbReference>
<keyword evidence="6" id="KW-0732">Signal</keyword>
<name>A0A9X8UHS4_9FIRM</name>
<comment type="similarity">
    <text evidence="5">Belongs to the CbiD family.</text>
</comment>
<comment type="caution">
    <text evidence="7">The sequence shown here is derived from an EMBL/GenBank/DDBJ whole genome shotgun (WGS) entry which is preliminary data.</text>
</comment>
<dbReference type="HAMAP" id="MF_00787">
    <property type="entry name" value="CbiD"/>
    <property type="match status" value="1"/>
</dbReference>
<dbReference type="NCBIfam" id="TIGR00312">
    <property type="entry name" value="cbiD"/>
    <property type="match status" value="1"/>
</dbReference>
<gene>
    <name evidence="5" type="primary">cbiD</name>
    <name evidence="7" type="ORF">EDD78_11169</name>
</gene>
<dbReference type="GO" id="GO:0019251">
    <property type="term" value="P:anaerobic cobalamin biosynthetic process"/>
    <property type="evidence" value="ECO:0007669"/>
    <property type="project" value="UniProtKB-UniRule"/>
</dbReference>
<evidence type="ECO:0000256" key="1">
    <source>
        <dbReference type="ARBA" id="ARBA00022573"/>
    </source>
</evidence>
<feature type="signal peptide" evidence="6">
    <location>
        <begin position="1"/>
        <end position="34"/>
    </location>
</feature>